<evidence type="ECO:0000259" key="3">
    <source>
        <dbReference type="Pfam" id="PF10017"/>
    </source>
</evidence>
<proteinExistence type="predicted"/>
<name>A0A852WG90_PSEA5</name>
<dbReference type="PANTHER" id="PTHR43397:SF1">
    <property type="entry name" value="ERGOTHIONEINE BIOSYNTHESIS PROTEIN 1"/>
    <property type="match status" value="1"/>
</dbReference>
<keyword evidence="2 4" id="KW-0808">Transferase</keyword>
<dbReference type="AlphaFoldDB" id="A0A852WG90"/>
<dbReference type="InterPro" id="IPR051128">
    <property type="entry name" value="EgtD_Methyltrsf_superfamily"/>
</dbReference>
<dbReference type="Pfam" id="PF10017">
    <property type="entry name" value="Methyltransf_33"/>
    <property type="match status" value="1"/>
</dbReference>
<gene>
    <name evidence="4" type="ORF">HDA37_004667</name>
</gene>
<evidence type="ECO:0000313" key="4">
    <source>
        <dbReference type="EMBL" id="NYG04382.1"/>
    </source>
</evidence>
<dbReference type="RefSeq" id="WP_179762244.1">
    <property type="nucleotide sequence ID" value="NZ_BAAAJZ010000006.1"/>
</dbReference>
<evidence type="ECO:0000256" key="2">
    <source>
        <dbReference type="ARBA" id="ARBA00022679"/>
    </source>
</evidence>
<comment type="caution">
    <text evidence="4">The sequence shown here is derived from an EMBL/GenBank/DDBJ whole genome shotgun (WGS) entry which is preliminary data.</text>
</comment>
<dbReference type="GO" id="GO:0032259">
    <property type="term" value="P:methylation"/>
    <property type="evidence" value="ECO:0007669"/>
    <property type="project" value="UniProtKB-KW"/>
</dbReference>
<organism evidence="4 5">
    <name type="scientific">Pseudonocardia alni</name>
    <name type="common">Amycolata alni</name>
    <dbReference type="NCBI Taxonomy" id="33907"/>
    <lineage>
        <taxon>Bacteria</taxon>
        <taxon>Bacillati</taxon>
        <taxon>Actinomycetota</taxon>
        <taxon>Actinomycetes</taxon>
        <taxon>Pseudonocardiales</taxon>
        <taxon>Pseudonocardiaceae</taxon>
        <taxon>Pseudonocardia</taxon>
    </lineage>
</organism>
<dbReference type="GO" id="GO:0052706">
    <property type="term" value="F:L-histidine N(alpha)-methyltransferase activity"/>
    <property type="evidence" value="ECO:0007669"/>
    <property type="project" value="UniProtKB-EC"/>
</dbReference>
<dbReference type="InterPro" id="IPR029063">
    <property type="entry name" value="SAM-dependent_MTases_sf"/>
</dbReference>
<accession>A0A852WG90</accession>
<keyword evidence="1 4" id="KW-0489">Methyltransferase</keyword>
<reference evidence="4 5" key="1">
    <citation type="submission" date="2020-07" db="EMBL/GenBank/DDBJ databases">
        <title>Sequencing the genomes of 1000 actinobacteria strains.</title>
        <authorList>
            <person name="Klenk H.-P."/>
        </authorList>
    </citation>
    <scope>NUCLEOTIDE SEQUENCE [LARGE SCALE GENOMIC DNA]</scope>
    <source>
        <strain evidence="4 5">DSM 44749</strain>
    </source>
</reference>
<dbReference type="SUPFAM" id="SSF53335">
    <property type="entry name" value="S-adenosyl-L-methionine-dependent methyltransferases"/>
    <property type="match status" value="1"/>
</dbReference>
<dbReference type="InterPro" id="IPR019257">
    <property type="entry name" value="MeTrfase_dom"/>
</dbReference>
<dbReference type="PIRSF" id="PIRSF018005">
    <property type="entry name" value="UCP018005"/>
    <property type="match status" value="1"/>
</dbReference>
<dbReference type="PANTHER" id="PTHR43397">
    <property type="entry name" value="ERGOTHIONEINE BIOSYNTHESIS PROTEIN 1"/>
    <property type="match status" value="1"/>
</dbReference>
<dbReference type="InterPro" id="IPR017804">
    <property type="entry name" value="MeTrfase_EgtD-like"/>
</dbReference>
<evidence type="ECO:0000256" key="1">
    <source>
        <dbReference type="ARBA" id="ARBA00022603"/>
    </source>
</evidence>
<feature type="domain" description="Histidine-specific methyltransferase SAM-dependent" evidence="3">
    <location>
        <begin position="18"/>
        <end position="324"/>
    </location>
</feature>
<protein>
    <submittedName>
        <fullName evidence="4">L-histidine N-alpha-methyltransferase</fullName>
        <ecNumber evidence="4">2.1.1.44</ecNumber>
    </submittedName>
</protein>
<dbReference type="EC" id="2.1.1.44" evidence="4"/>
<dbReference type="EMBL" id="JACCCZ010000001">
    <property type="protein sequence ID" value="NYG04382.1"/>
    <property type="molecule type" value="Genomic_DNA"/>
</dbReference>
<dbReference type="Gene3D" id="3.40.50.150">
    <property type="entry name" value="Vaccinia Virus protein VP39"/>
    <property type="match status" value="1"/>
</dbReference>
<keyword evidence="5" id="KW-1185">Reference proteome</keyword>
<evidence type="ECO:0000313" key="5">
    <source>
        <dbReference type="Proteomes" id="UP000549695"/>
    </source>
</evidence>
<dbReference type="Proteomes" id="UP000549695">
    <property type="component" value="Unassembled WGS sequence"/>
</dbReference>
<dbReference type="GeneID" id="98054338"/>
<sequence>MTAAPVELEQGSFWDDTDELRARLAEPLPRIPPWFGYDALGSELFEQITELPTYYLTRCERALLERYGTDIAARLGCPRVAELGSGSAKKTRLLLEHCSAARPTTYLPIDVSREMLVLSAERMADLPGLTVTGLWGRYEAGLDRLRDDGGAPVAVLFLGANIGNTTTGERAALLARIGATLRPGDALLLSADLVKPAAVFESCYNDPPGYDAFARFRLNHLDHLARRFGGGVDLDGLHAVAHYDPGPDDGVGVVDGRLWARRDQVVPLPGLDRVLELRRGDSVNVGFSAKFDRDRLVADVAGHGLRHETEWVDEEHRYGLFLFRR</sequence>